<gene>
    <name evidence="3" type="ORF">LV89_02097</name>
</gene>
<reference evidence="3 4" key="1">
    <citation type="submission" date="2018-05" db="EMBL/GenBank/DDBJ databases">
        <title>Genomic Encyclopedia of Archaeal and Bacterial Type Strains, Phase II (KMG-II): from individual species to whole genera.</title>
        <authorList>
            <person name="Goeker M."/>
        </authorList>
    </citation>
    <scope>NUCLEOTIDE SEQUENCE [LARGE SCALE GENOMIC DNA]</scope>
    <source>
        <strain evidence="3 4">DSM 22214</strain>
    </source>
</reference>
<keyword evidence="3" id="KW-0378">Hydrolase</keyword>
<organism evidence="3 4">
    <name type="scientific">Arcicella aurantiaca</name>
    <dbReference type="NCBI Taxonomy" id="591202"/>
    <lineage>
        <taxon>Bacteria</taxon>
        <taxon>Pseudomonadati</taxon>
        <taxon>Bacteroidota</taxon>
        <taxon>Cytophagia</taxon>
        <taxon>Cytophagales</taxon>
        <taxon>Flectobacillaceae</taxon>
        <taxon>Arcicella</taxon>
    </lineage>
</organism>
<feature type="domain" description="Amidohydrolase-related" evidence="2">
    <location>
        <begin position="378"/>
        <end position="438"/>
    </location>
</feature>
<evidence type="ECO:0000313" key="4">
    <source>
        <dbReference type="Proteomes" id="UP000245489"/>
    </source>
</evidence>
<sequence length="462" mass="50696">MVEANSIRLWFRFFGRILFAPTKLSNRKMKNLKYIYIAVFVFISNTIFAQNQAAGSPQTKAIALVGATIHTATGQVIENGVIVFNKGIITAIGGVGTAYDKVNTETIDVAGKRIYPGLISPVNSLGLVEIEAVRATNDLSEIGGINPHVRSLIAYNTDSELIPTVRSNGILITQPTPQGEIIGGMSSVMQMDGWNWEDAVLKKDDGIHLNWIGYFKREFDFATGTASTKRNDKRDDMVRELDKTFNDAIAYAQVKNPATINVKLEAMKGLFDGTKNLYISADYGKEIIEAVQFAKSKGVKNIVIIGAEEALLAADFLKENNVSVIVSSTHRLPNNADDDTDIAYKLPYLLSQKGILVGLAYVGLNWRTRNLPFLAGTVAGHGMSKEQALQLITANNAKILGIDKMVGTLEIGKHATLIVSAGDALDMRTAKIEQAFIQGRKVDLDDKQKRLYRKYSEKYGTK</sequence>
<evidence type="ECO:0000256" key="1">
    <source>
        <dbReference type="SAM" id="Phobius"/>
    </source>
</evidence>
<dbReference type="SUPFAM" id="SSF51338">
    <property type="entry name" value="Composite domain of metallo-dependent hydrolases"/>
    <property type="match status" value="1"/>
</dbReference>
<dbReference type="Gene3D" id="3.20.20.140">
    <property type="entry name" value="Metal-dependent hydrolases"/>
    <property type="match status" value="1"/>
</dbReference>
<dbReference type="SUPFAM" id="SSF51556">
    <property type="entry name" value="Metallo-dependent hydrolases"/>
    <property type="match status" value="1"/>
</dbReference>
<dbReference type="PANTHER" id="PTHR43135">
    <property type="entry name" value="ALPHA-D-RIBOSE 1-METHYLPHOSPHONATE 5-TRIPHOSPHATE DIPHOSPHATASE"/>
    <property type="match status" value="1"/>
</dbReference>
<dbReference type="PANTHER" id="PTHR43135:SF3">
    <property type="entry name" value="ALPHA-D-RIBOSE 1-METHYLPHOSPHONATE 5-TRIPHOSPHATE DIPHOSPHATASE"/>
    <property type="match status" value="1"/>
</dbReference>
<name>A0A316EE05_9BACT</name>
<keyword evidence="4" id="KW-1185">Reference proteome</keyword>
<keyword evidence="1" id="KW-1133">Transmembrane helix</keyword>
<dbReference type="Pfam" id="PF01979">
    <property type="entry name" value="Amidohydro_1"/>
    <property type="match status" value="1"/>
</dbReference>
<evidence type="ECO:0000259" key="2">
    <source>
        <dbReference type="Pfam" id="PF01979"/>
    </source>
</evidence>
<proteinExistence type="predicted"/>
<dbReference type="GO" id="GO:0016810">
    <property type="term" value="F:hydrolase activity, acting on carbon-nitrogen (but not peptide) bonds"/>
    <property type="evidence" value="ECO:0007669"/>
    <property type="project" value="InterPro"/>
</dbReference>
<keyword evidence="1" id="KW-0472">Membrane</keyword>
<dbReference type="EMBL" id="QGGO01000009">
    <property type="protein sequence ID" value="PWK26891.1"/>
    <property type="molecule type" value="Genomic_DNA"/>
</dbReference>
<dbReference type="InterPro" id="IPR006680">
    <property type="entry name" value="Amidohydro-rel"/>
</dbReference>
<dbReference type="InterPro" id="IPR051781">
    <property type="entry name" value="Metallo-dep_Hydrolase"/>
</dbReference>
<feature type="transmembrane region" description="Helical" evidence="1">
    <location>
        <begin position="32"/>
        <end position="49"/>
    </location>
</feature>
<dbReference type="InterPro" id="IPR011059">
    <property type="entry name" value="Metal-dep_hydrolase_composite"/>
</dbReference>
<keyword evidence="1" id="KW-0812">Transmembrane</keyword>
<accession>A0A316EE05</accession>
<comment type="caution">
    <text evidence="3">The sequence shown here is derived from an EMBL/GenBank/DDBJ whole genome shotgun (WGS) entry which is preliminary data.</text>
</comment>
<dbReference type="AlphaFoldDB" id="A0A316EE05"/>
<evidence type="ECO:0000313" key="3">
    <source>
        <dbReference type="EMBL" id="PWK26891.1"/>
    </source>
</evidence>
<dbReference type="Proteomes" id="UP000245489">
    <property type="component" value="Unassembled WGS sequence"/>
</dbReference>
<dbReference type="InterPro" id="IPR032466">
    <property type="entry name" value="Metal_Hydrolase"/>
</dbReference>
<protein>
    <submittedName>
        <fullName evidence="3">Imidazolonepropionase-like amidohydrolase</fullName>
    </submittedName>
</protein>